<accession>A0A8J6CIP7</accession>
<dbReference type="OrthoDB" id="10034502at2759"/>
<dbReference type="PANTHER" id="PTHR31591:SF1">
    <property type="entry name" value="UPF0613 PROTEIN PB24D3.06C"/>
    <property type="match status" value="1"/>
</dbReference>
<dbReference type="AlphaFoldDB" id="A0A8J6CIP7"/>
<proteinExistence type="predicted"/>
<gene>
    <name evidence="1" type="ORF">KFE25_007591</name>
</gene>
<dbReference type="Pfam" id="PF08538">
    <property type="entry name" value="DUF1749"/>
    <property type="match status" value="1"/>
</dbReference>
<dbReference type="SUPFAM" id="SSF53474">
    <property type="entry name" value="alpha/beta-Hydrolases"/>
    <property type="match status" value="1"/>
</dbReference>
<sequence>MQGAGATLADPRARPMAGALWQWGRNRVAFESGAGPRKLIVLGGLTDGLLPCRWVPALADAAAEAGWSTVQPVLSSAYAGYGTGTLQRDADELSELVEHMVAERGCEAVAVVGHSTGCQIACSFARFGSAAAISRIAALVLQAPVSDQESGGMRDETAAWVARARAAPTPSTTLMPLDAHYVPITCERFLSLYATDGGQPDDLFSSYLTDAQLRDKLGHLEALRVLVAFSMADEYVPAHVDKRALVARLARAMGSGAVELCLDGADHSLQLPADGSAANAFVRAAAELLRGAQPRGAAARV</sequence>
<keyword evidence="2" id="KW-1185">Reference proteome</keyword>
<dbReference type="EMBL" id="JAGTXO010000003">
    <property type="protein sequence ID" value="KAG8469073.1"/>
    <property type="molecule type" value="Genomic_DNA"/>
</dbReference>
<dbReference type="Gene3D" id="3.40.50.1820">
    <property type="entry name" value="alpha/beta hydrolase"/>
    <property type="match status" value="1"/>
</dbReference>
<protein>
    <submittedName>
        <fullName evidence="1">Uncharacterized protein</fullName>
    </submittedName>
</protein>
<dbReference type="InterPro" id="IPR013744">
    <property type="entry name" value="SidJ"/>
</dbReference>
<reference evidence="1" key="1">
    <citation type="submission" date="2021-05" db="EMBL/GenBank/DDBJ databases">
        <title>The genome of the haptophyte Pavlova lutheri (Diacronema luteri, Pavlovales) - a model for lipid biosynthesis in eukaryotic algae.</title>
        <authorList>
            <person name="Hulatt C.J."/>
            <person name="Posewitz M.C."/>
        </authorList>
    </citation>
    <scope>NUCLEOTIDE SEQUENCE</scope>
    <source>
        <strain evidence="1">NIVA-4/92</strain>
    </source>
</reference>
<dbReference type="OMA" id="PPWVNKE"/>
<name>A0A8J6CIP7_DIALT</name>
<organism evidence="1 2">
    <name type="scientific">Diacronema lutheri</name>
    <name type="common">Unicellular marine alga</name>
    <name type="synonym">Monochrysis lutheri</name>
    <dbReference type="NCBI Taxonomy" id="2081491"/>
    <lineage>
        <taxon>Eukaryota</taxon>
        <taxon>Haptista</taxon>
        <taxon>Haptophyta</taxon>
        <taxon>Pavlovophyceae</taxon>
        <taxon>Pavlovales</taxon>
        <taxon>Pavlovaceae</taxon>
        <taxon>Diacronema</taxon>
    </lineage>
</organism>
<dbReference type="Proteomes" id="UP000751190">
    <property type="component" value="Unassembled WGS sequence"/>
</dbReference>
<dbReference type="InterPro" id="IPR029058">
    <property type="entry name" value="AB_hydrolase_fold"/>
</dbReference>
<evidence type="ECO:0000313" key="1">
    <source>
        <dbReference type="EMBL" id="KAG8469073.1"/>
    </source>
</evidence>
<evidence type="ECO:0000313" key="2">
    <source>
        <dbReference type="Proteomes" id="UP000751190"/>
    </source>
</evidence>
<dbReference type="PANTHER" id="PTHR31591">
    <property type="entry name" value="UPF0613 PROTEIN PB24D3.06C"/>
    <property type="match status" value="1"/>
</dbReference>
<comment type="caution">
    <text evidence="1">The sequence shown here is derived from an EMBL/GenBank/DDBJ whole genome shotgun (WGS) entry which is preliminary data.</text>
</comment>